<dbReference type="InterPro" id="IPR037079">
    <property type="entry name" value="AF2212/PG0164-like_sf"/>
</dbReference>
<dbReference type="RefSeq" id="WP_153234999.1">
    <property type="nucleotide sequence ID" value="NZ_WINI01000006.1"/>
</dbReference>
<dbReference type="Pfam" id="PF13376">
    <property type="entry name" value="OmdA"/>
    <property type="match status" value="1"/>
</dbReference>
<reference evidence="1 2" key="1">
    <citation type="submission" date="2019-10" db="EMBL/GenBank/DDBJ databases">
        <title>Glaciimonas soli sp. nov., a psychrophilic bacterium isolated from the forest soil of a high elevation mountain in Taiwan.</title>
        <authorList>
            <person name="Wang L.-T."/>
            <person name="Shieh W.Y."/>
        </authorList>
    </citation>
    <scope>NUCLEOTIDE SEQUENCE [LARGE SCALE GENOMIC DNA]</scope>
    <source>
        <strain evidence="1 2">GS1</strain>
    </source>
</reference>
<evidence type="ECO:0000313" key="2">
    <source>
        <dbReference type="Proteomes" id="UP000451565"/>
    </source>
</evidence>
<organism evidence="1 2">
    <name type="scientific">Glaciimonas soli</name>
    <dbReference type="NCBI Taxonomy" id="2590999"/>
    <lineage>
        <taxon>Bacteria</taxon>
        <taxon>Pseudomonadati</taxon>
        <taxon>Pseudomonadota</taxon>
        <taxon>Betaproteobacteria</taxon>
        <taxon>Burkholderiales</taxon>
        <taxon>Oxalobacteraceae</taxon>
        <taxon>Glaciimonas</taxon>
    </lineage>
</organism>
<sequence>MQIFSAEIFIIGINPYVEVPEDVLAELFKAAGKEKGPIPIKGQINGKKFIQNIVKYQGLWRLYLNTPMRKDAQAEVGDTVRFEIAFDPVPRTEPAHPAFIRALSQSKEAKSAFEKLAPSHQKEIHRSIRMLKSEKSRLRNIGIIIQHLLGNKPETLYALMHKKRDETDL</sequence>
<accession>A0A843YV54</accession>
<dbReference type="Proteomes" id="UP000451565">
    <property type="component" value="Unassembled WGS sequence"/>
</dbReference>
<dbReference type="OrthoDB" id="5700884at2"/>
<name>A0A843YV54_9BURK</name>
<dbReference type="SUPFAM" id="SSF141694">
    <property type="entry name" value="AF2212/PG0164-like"/>
    <property type="match status" value="1"/>
</dbReference>
<dbReference type="InterPro" id="IPR015018">
    <property type="entry name" value="DUF1905"/>
</dbReference>
<protein>
    <submittedName>
        <fullName evidence="1">DUF1905 domain-containing protein</fullName>
    </submittedName>
</protein>
<gene>
    <name evidence="1" type="ORF">GEV47_11895</name>
</gene>
<dbReference type="Gene3D" id="2.40.30.100">
    <property type="entry name" value="AF2212/PG0164-like"/>
    <property type="match status" value="1"/>
</dbReference>
<dbReference type="Pfam" id="PF08922">
    <property type="entry name" value="DUF1905"/>
    <property type="match status" value="1"/>
</dbReference>
<dbReference type="EMBL" id="WINI01000006">
    <property type="protein sequence ID" value="MQR01378.1"/>
    <property type="molecule type" value="Genomic_DNA"/>
</dbReference>
<proteinExistence type="predicted"/>
<evidence type="ECO:0000313" key="1">
    <source>
        <dbReference type="EMBL" id="MQR01378.1"/>
    </source>
</evidence>
<keyword evidence="2" id="KW-1185">Reference proteome</keyword>
<comment type="caution">
    <text evidence="1">The sequence shown here is derived from an EMBL/GenBank/DDBJ whole genome shotgun (WGS) entry which is preliminary data.</text>
</comment>
<dbReference type="AlphaFoldDB" id="A0A843YV54"/>